<dbReference type="EMBL" id="BGPR01000357">
    <property type="protein sequence ID" value="GBM15246.1"/>
    <property type="molecule type" value="Genomic_DNA"/>
</dbReference>
<organism evidence="2 3">
    <name type="scientific">Araneus ventricosus</name>
    <name type="common">Orbweaver spider</name>
    <name type="synonym">Epeira ventricosa</name>
    <dbReference type="NCBI Taxonomy" id="182803"/>
    <lineage>
        <taxon>Eukaryota</taxon>
        <taxon>Metazoa</taxon>
        <taxon>Ecdysozoa</taxon>
        <taxon>Arthropoda</taxon>
        <taxon>Chelicerata</taxon>
        <taxon>Arachnida</taxon>
        <taxon>Araneae</taxon>
        <taxon>Araneomorphae</taxon>
        <taxon>Entelegynae</taxon>
        <taxon>Araneoidea</taxon>
        <taxon>Araneidae</taxon>
        <taxon>Araneus</taxon>
    </lineage>
</organism>
<accession>A0A4Y2DGV3</accession>
<evidence type="ECO:0000313" key="3">
    <source>
        <dbReference type="Proteomes" id="UP000499080"/>
    </source>
</evidence>
<sequence length="88" mass="10233">MKKIPSRGMRKLRRNSSSKDADMPAYRHGGVILKEQFTIPWITDGLEHQHQKELRNDELLPAAKRQKSTANRHPEPPDIAMKATYEKR</sequence>
<feature type="compositionally biased region" description="Basic residues" evidence="1">
    <location>
        <begin position="1"/>
        <end position="16"/>
    </location>
</feature>
<evidence type="ECO:0000256" key="1">
    <source>
        <dbReference type="SAM" id="MobiDB-lite"/>
    </source>
</evidence>
<comment type="caution">
    <text evidence="2">The sequence shown here is derived from an EMBL/GenBank/DDBJ whole genome shotgun (WGS) entry which is preliminary data.</text>
</comment>
<gene>
    <name evidence="2" type="ORF">AVEN_144036_1</name>
</gene>
<keyword evidence="3" id="KW-1185">Reference proteome</keyword>
<reference evidence="2 3" key="1">
    <citation type="journal article" date="2019" name="Sci. Rep.">
        <title>Orb-weaving spider Araneus ventricosus genome elucidates the spidroin gene catalogue.</title>
        <authorList>
            <person name="Kono N."/>
            <person name="Nakamura H."/>
            <person name="Ohtoshi R."/>
            <person name="Moran D.A.P."/>
            <person name="Shinohara A."/>
            <person name="Yoshida Y."/>
            <person name="Fujiwara M."/>
            <person name="Mori M."/>
            <person name="Tomita M."/>
            <person name="Arakawa K."/>
        </authorList>
    </citation>
    <scope>NUCLEOTIDE SEQUENCE [LARGE SCALE GENOMIC DNA]</scope>
</reference>
<feature type="region of interest" description="Disordered" evidence="1">
    <location>
        <begin position="1"/>
        <end position="24"/>
    </location>
</feature>
<proteinExistence type="predicted"/>
<evidence type="ECO:0000313" key="2">
    <source>
        <dbReference type="EMBL" id="GBM15246.1"/>
    </source>
</evidence>
<name>A0A4Y2DGV3_ARAVE</name>
<feature type="region of interest" description="Disordered" evidence="1">
    <location>
        <begin position="62"/>
        <end position="88"/>
    </location>
</feature>
<dbReference type="Proteomes" id="UP000499080">
    <property type="component" value="Unassembled WGS sequence"/>
</dbReference>
<protein>
    <submittedName>
        <fullName evidence="2">Uncharacterized protein</fullName>
    </submittedName>
</protein>
<dbReference type="AlphaFoldDB" id="A0A4Y2DGV3"/>